<protein>
    <submittedName>
        <fullName evidence="3">Uncharacterized protein LOC112693914 isoform X1</fullName>
    </submittedName>
</protein>
<keyword evidence="2" id="KW-1185">Reference proteome</keyword>
<feature type="region of interest" description="Disordered" evidence="1">
    <location>
        <begin position="160"/>
        <end position="190"/>
    </location>
</feature>
<evidence type="ECO:0000313" key="3">
    <source>
        <dbReference type="RefSeq" id="XP_025424961.1"/>
    </source>
</evidence>
<accession>A0A8B8GQS2</accession>
<reference evidence="3" key="1">
    <citation type="submission" date="2025-08" db="UniProtKB">
        <authorList>
            <consortium name="RefSeq"/>
        </authorList>
    </citation>
    <scope>IDENTIFICATION</scope>
    <source>
        <tissue evidence="3">Whole body</tissue>
    </source>
</reference>
<proteinExistence type="predicted"/>
<dbReference type="OrthoDB" id="10040691at2759"/>
<dbReference type="Pfam" id="PF15245">
    <property type="entry name" value="VGLL4"/>
    <property type="match status" value="1"/>
</dbReference>
<organism evidence="2 3">
    <name type="scientific">Sipha flava</name>
    <name type="common">yellow sugarcane aphid</name>
    <dbReference type="NCBI Taxonomy" id="143950"/>
    <lineage>
        <taxon>Eukaryota</taxon>
        <taxon>Metazoa</taxon>
        <taxon>Ecdysozoa</taxon>
        <taxon>Arthropoda</taxon>
        <taxon>Hexapoda</taxon>
        <taxon>Insecta</taxon>
        <taxon>Pterygota</taxon>
        <taxon>Neoptera</taxon>
        <taxon>Paraneoptera</taxon>
        <taxon>Hemiptera</taxon>
        <taxon>Sternorrhyncha</taxon>
        <taxon>Aphidomorpha</taxon>
        <taxon>Aphidoidea</taxon>
        <taxon>Aphididae</taxon>
        <taxon>Sipha</taxon>
    </lineage>
</organism>
<name>A0A8B8GQS2_9HEMI</name>
<dbReference type="AlphaFoldDB" id="A0A8B8GQS2"/>
<dbReference type="PANTHER" id="PTHR17604">
    <property type="entry name" value="TRANSCRIPTION COFACTOR VESTIGIAL-LIKE PROTEIN 4"/>
    <property type="match status" value="1"/>
</dbReference>
<dbReference type="InterPro" id="IPR028184">
    <property type="entry name" value="VGLL4"/>
</dbReference>
<feature type="compositionally biased region" description="Polar residues" evidence="1">
    <location>
        <begin position="77"/>
        <end position="107"/>
    </location>
</feature>
<feature type="compositionally biased region" description="Low complexity" evidence="1">
    <location>
        <begin position="160"/>
        <end position="179"/>
    </location>
</feature>
<dbReference type="InterPro" id="IPR006627">
    <property type="entry name" value="TDU_repeat"/>
</dbReference>
<dbReference type="GeneID" id="112693914"/>
<gene>
    <name evidence="3" type="primary">LOC112693914</name>
</gene>
<dbReference type="Proteomes" id="UP000694846">
    <property type="component" value="Unplaced"/>
</dbReference>
<dbReference type="SMART" id="SM00711">
    <property type="entry name" value="TDU"/>
    <property type="match status" value="2"/>
</dbReference>
<evidence type="ECO:0000256" key="1">
    <source>
        <dbReference type="SAM" id="MobiDB-lite"/>
    </source>
</evidence>
<feature type="region of interest" description="Disordered" evidence="1">
    <location>
        <begin position="209"/>
        <end position="230"/>
    </location>
</feature>
<dbReference type="RefSeq" id="XP_025424961.1">
    <property type="nucleotide sequence ID" value="XM_025569176.1"/>
</dbReference>
<feature type="compositionally biased region" description="Polar residues" evidence="1">
    <location>
        <begin position="218"/>
        <end position="230"/>
    </location>
</feature>
<dbReference type="GO" id="GO:0045892">
    <property type="term" value="P:negative regulation of DNA-templated transcription"/>
    <property type="evidence" value="ECO:0007669"/>
    <property type="project" value="TreeGrafter"/>
</dbReference>
<sequence>MSLCVMFSGYEQHGNHRDGRNNKADRSRHLWQPWVERAGNVDDRSRSLSLRCSAMEGTVGTVGKWKRERRHRAVCTSPVSSPTLPPNFRSSQEPLDMTTTASNSASRTLPKERASVIMASPATGHRAATSTTGGMSDPVIDEHFRRSLGKDYMNVFAPATAQRQQQQTTAASTSGPSPTDGDNSGLSAVDDHFAKALGDTWVKLQKEEYQKKRKETTSDGARQNVNVYVA</sequence>
<dbReference type="GO" id="GO:0001223">
    <property type="term" value="F:transcription coactivator binding"/>
    <property type="evidence" value="ECO:0007669"/>
    <property type="project" value="TreeGrafter"/>
</dbReference>
<dbReference type="PANTHER" id="PTHR17604:SF7">
    <property type="entry name" value="TONDU-DOMAIN-CONTAINING GROWTH INHIBITOR, ISOFORM A"/>
    <property type="match status" value="1"/>
</dbReference>
<evidence type="ECO:0000313" key="2">
    <source>
        <dbReference type="Proteomes" id="UP000694846"/>
    </source>
</evidence>
<feature type="region of interest" description="Disordered" evidence="1">
    <location>
        <begin position="76"/>
        <end position="109"/>
    </location>
</feature>